<evidence type="ECO:0000313" key="2">
    <source>
        <dbReference type="Proteomes" id="UP000366945"/>
    </source>
</evidence>
<dbReference type="Gene3D" id="2.40.10.270">
    <property type="entry name" value="Bacteriophage SPP1 head-tail adaptor protein"/>
    <property type="match status" value="1"/>
</dbReference>
<dbReference type="InterPro" id="IPR008767">
    <property type="entry name" value="Phage_SPP1_head-tail_adaptor"/>
</dbReference>
<dbReference type="OrthoDB" id="5460234at2"/>
<name>A0A5E4RM13_9BURK</name>
<organism evidence="1 2">
    <name type="scientific">Pandoraea pneumonica</name>
    <dbReference type="NCBI Taxonomy" id="2508299"/>
    <lineage>
        <taxon>Bacteria</taxon>
        <taxon>Pseudomonadati</taxon>
        <taxon>Pseudomonadota</taxon>
        <taxon>Betaproteobacteria</taxon>
        <taxon>Burkholderiales</taxon>
        <taxon>Burkholderiaceae</taxon>
        <taxon>Pandoraea</taxon>
    </lineage>
</organism>
<sequence>MRSGTLTRQVRIERRGAGKDDFGQPSDGWVPIGPVLWCNVRVSSGSEAIKSDMPVGAAAVSIRVRYRTDIDNGMRAVLIKYVAGQPVDDEIFNIEKPLPDYAGREYTDLVCVSGQGDGG</sequence>
<dbReference type="Pfam" id="PF05521">
    <property type="entry name" value="Phage_HCP"/>
    <property type="match status" value="1"/>
</dbReference>
<proteinExistence type="predicted"/>
<dbReference type="EMBL" id="CABPSK010000001">
    <property type="protein sequence ID" value="VVD63871.1"/>
    <property type="molecule type" value="Genomic_DNA"/>
</dbReference>
<keyword evidence="2" id="KW-1185">Reference proteome</keyword>
<dbReference type="InterPro" id="IPR038666">
    <property type="entry name" value="SSP1_head-tail_sf"/>
</dbReference>
<gene>
    <name evidence="1" type="ORF">PPN31114_00244</name>
</gene>
<reference evidence="1 2" key="1">
    <citation type="submission" date="2019-08" db="EMBL/GenBank/DDBJ databases">
        <authorList>
            <person name="Peeters C."/>
        </authorList>
    </citation>
    <scope>NUCLEOTIDE SEQUENCE [LARGE SCALE GENOMIC DNA]</scope>
    <source>
        <strain evidence="1 2">LMG 31114</strain>
    </source>
</reference>
<dbReference type="AlphaFoldDB" id="A0A5E4RM13"/>
<dbReference type="NCBIfam" id="TIGR01563">
    <property type="entry name" value="gp16_SPP1"/>
    <property type="match status" value="1"/>
</dbReference>
<evidence type="ECO:0000313" key="1">
    <source>
        <dbReference type="EMBL" id="VVD63871.1"/>
    </source>
</evidence>
<dbReference type="GeneID" id="300402317"/>
<protein>
    <submittedName>
        <fullName evidence="1">Head-tail adaptor protein</fullName>
    </submittedName>
</protein>
<dbReference type="RefSeq" id="WP_150677683.1">
    <property type="nucleotide sequence ID" value="NZ_CABPSK010000001.1"/>
</dbReference>
<accession>A0A5E4RM13</accession>
<dbReference type="Proteomes" id="UP000366945">
    <property type="component" value="Unassembled WGS sequence"/>
</dbReference>